<feature type="compositionally biased region" description="Basic and acidic residues" evidence="1">
    <location>
        <begin position="35"/>
        <end position="47"/>
    </location>
</feature>
<keyword evidence="3" id="KW-1185">Reference proteome</keyword>
<evidence type="ECO:0000256" key="1">
    <source>
        <dbReference type="SAM" id="MobiDB-lite"/>
    </source>
</evidence>
<dbReference type="Proteomes" id="UP001221411">
    <property type="component" value="Unassembled WGS sequence"/>
</dbReference>
<gene>
    <name evidence="2" type="ORF">POL67_25020</name>
</gene>
<dbReference type="EMBL" id="JAQNDO010000001">
    <property type="protein sequence ID" value="MDC0744618.1"/>
    <property type="molecule type" value="Genomic_DNA"/>
</dbReference>
<organism evidence="2 3">
    <name type="scientific">Polyangium mundeleinium</name>
    <dbReference type="NCBI Taxonomy" id="2995306"/>
    <lineage>
        <taxon>Bacteria</taxon>
        <taxon>Pseudomonadati</taxon>
        <taxon>Myxococcota</taxon>
        <taxon>Polyangia</taxon>
        <taxon>Polyangiales</taxon>
        <taxon>Polyangiaceae</taxon>
        <taxon>Polyangium</taxon>
    </lineage>
</organism>
<evidence type="ECO:0000313" key="2">
    <source>
        <dbReference type="EMBL" id="MDC0744618.1"/>
    </source>
</evidence>
<evidence type="ECO:0000313" key="3">
    <source>
        <dbReference type="Proteomes" id="UP001221411"/>
    </source>
</evidence>
<dbReference type="RefSeq" id="WP_271921327.1">
    <property type="nucleotide sequence ID" value="NZ_JAQNDO010000001.1"/>
</dbReference>
<accession>A0ABT5ETV6</accession>
<reference evidence="2 3" key="1">
    <citation type="submission" date="2022-11" db="EMBL/GenBank/DDBJ databases">
        <title>Minimal conservation of predation-associated metabolite biosynthetic gene clusters underscores biosynthetic potential of Myxococcota including descriptions for ten novel species: Archangium lansinium sp. nov., Myxococcus landrumus sp. nov., Nannocystis bai.</title>
        <authorList>
            <person name="Ahearne A."/>
            <person name="Stevens C."/>
            <person name="Dowd S."/>
        </authorList>
    </citation>
    <scope>NUCLEOTIDE SEQUENCE [LARGE SCALE GENOMIC DNA]</scope>
    <source>
        <strain evidence="2 3">RJM3</strain>
    </source>
</reference>
<protein>
    <submittedName>
        <fullName evidence="2">Uncharacterized protein</fullName>
    </submittedName>
</protein>
<name>A0ABT5ETV6_9BACT</name>
<sequence>MCQNIIHQIDRAVNDTPAEQDKLRMYCSPNASWEGDAKRDLAKRRDGGAPSAIGSQPGAP</sequence>
<comment type="caution">
    <text evidence="2">The sequence shown here is derived from an EMBL/GenBank/DDBJ whole genome shotgun (WGS) entry which is preliminary data.</text>
</comment>
<feature type="region of interest" description="Disordered" evidence="1">
    <location>
        <begin position="30"/>
        <end position="60"/>
    </location>
</feature>
<proteinExistence type="predicted"/>